<dbReference type="AlphaFoldDB" id="A0A849CG86"/>
<keyword evidence="8" id="KW-1185">Reference proteome</keyword>
<evidence type="ECO:0000313" key="8">
    <source>
        <dbReference type="Proteomes" id="UP000586827"/>
    </source>
</evidence>
<dbReference type="Pfam" id="PF01370">
    <property type="entry name" value="Epimerase"/>
    <property type="match status" value="1"/>
</dbReference>
<dbReference type="Gene3D" id="3.40.50.720">
    <property type="entry name" value="NAD(P)-binding Rossmann-like Domain"/>
    <property type="match status" value="1"/>
</dbReference>
<gene>
    <name evidence="7" type="ORF">HLB23_39890</name>
</gene>
<protein>
    <recommendedName>
        <fullName evidence="3">UDP-glucose 4-epimerase</fullName>
    </recommendedName>
    <alternativeName>
        <fullName evidence="5">Galactowaldenase</fullName>
    </alternativeName>
    <alternativeName>
        <fullName evidence="4">UDP-galactose 4-epimerase</fullName>
    </alternativeName>
</protein>
<organism evidence="7 8">
    <name type="scientific">Nocardia uniformis</name>
    <dbReference type="NCBI Taxonomy" id="53432"/>
    <lineage>
        <taxon>Bacteria</taxon>
        <taxon>Bacillati</taxon>
        <taxon>Actinomycetota</taxon>
        <taxon>Actinomycetes</taxon>
        <taxon>Mycobacteriales</taxon>
        <taxon>Nocardiaceae</taxon>
        <taxon>Nocardia</taxon>
    </lineage>
</organism>
<dbReference type="SUPFAM" id="SSF51735">
    <property type="entry name" value="NAD(P)-binding Rossmann-fold domains"/>
    <property type="match status" value="1"/>
</dbReference>
<evidence type="ECO:0000256" key="1">
    <source>
        <dbReference type="ARBA" id="ARBA00004947"/>
    </source>
</evidence>
<evidence type="ECO:0000256" key="3">
    <source>
        <dbReference type="ARBA" id="ARBA00018569"/>
    </source>
</evidence>
<evidence type="ECO:0000259" key="6">
    <source>
        <dbReference type="Pfam" id="PF01370"/>
    </source>
</evidence>
<dbReference type="InterPro" id="IPR001509">
    <property type="entry name" value="Epimerase_deHydtase"/>
</dbReference>
<evidence type="ECO:0000256" key="2">
    <source>
        <dbReference type="ARBA" id="ARBA00007637"/>
    </source>
</evidence>
<dbReference type="InterPro" id="IPR036291">
    <property type="entry name" value="NAD(P)-bd_dom_sf"/>
</dbReference>
<name>A0A849CG86_9NOCA</name>
<dbReference type="RefSeq" id="WP_067529335.1">
    <property type="nucleotide sequence ID" value="NZ_JABELX010000032.1"/>
</dbReference>
<dbReference type="Gene3D" id="3.90.25.10">
    <property type="entry name" value="UDP-galactose 4-epimerase, domain 1"/>
    <property type="match status" value="1"/>
</dbReference>
<dbReference type="GO" id="GO:0033499">
    <property type="term" value="P:galactose catabolic process via UDP-galactose, Leloir pathway"/>
    <property type="evidence" value="ECO:0007669"/>
    <property type="project" value="TreeGrafter"/>
</dbReference>
<comment type="similarity">
    <text evidence="2">Belongs to the NAD(P)-dependent epimerase/dehydratase family.</text>
</comment>
<dbReference type="Proteomes" id="UP000586827">
    <property type="component" value="Unassembled WGS sequence"/>
</dbReference>
<evidence type="ECO:0000256" key="5">
    <source>
        <dbReference type="ARBA" id="ARBA00033067"/>
    </source>
</evidence>
<dbReference type="PANTHER" id="PTHR43725">
    <property type="entry name" value="UDP-GLUCOSE 4-EPIMERASE"/>
    <property type="match status" value="1"/>
</dbReference>
<dbReference type="PANTHER" id="PTHR43725:SF53">
    <property type="entry name" value="UDP-ARABINOSE 4-EPIMERASE 1"/>
    <property type="match status" value="1"/>
</dbReference>
<dbReference type="EMBL" id="JABELX010000032">
    <property type="protein sequence ID" value="NNH75950.1"/>
    <property type="molecule type" value="Genomic_DNA"/>
</dbReference>
<reference evidence="7 8" key="1">
    <citation type="submission" date="2020-05" db="EMBL/GenBank/DDBJ databases">
        <title>MicrobeNet Type strains.</title>
        <authorList>
            <person name="Nicholson A.C."/>
        </authorList>
    </citation>
    <scope>NUCLEOTIDE SEQUENCE [LARGE SCALE GENOMIC DNA]</scope>
    <source>
        <strain evidence="7 8">JCM 3224</strain>
    </source>
</reference>
<comment type="caution">
    <text evidence="7">The sequence shown here is derived from an EMBL/GenBank/DDBJ whole genome shotgun (WGS) entry which is preliminary data.</text>
</comment>
<proteinExistence type="inferred from homology"/>
<sequence>MRVLVTGAKGYVGQAVVRALRAAGHYPVAMVHSHGAVSEAADTRVADLLDAASLRRAMDGVDAVCHLAGLGRARESLTDPLRYFRVNTGGTIALLDAMAANGVSRIVFASTGSIYGTPERQPMIEELPDAPPHPYASSKLAAELAVEAAVRGGIIGAITLRLLNIAGGSDPDPTRLIPRAIAAALDHTPLTVNGDGTAVRDYLHVDDAALAFVAGLDHLSDPGSFRRYNIGSGQGSSILDVAAAVERVTGHAVPLLHAPAAPEPQILISDATRAIRELDWAPKNSELDAIVRDCWQGLPVRGPASSASTP</sequence>
<evidence type="ECO:0000313" key="7">
    <source>
        <dbReference type="EMBL" id="NNH75950.1"/>
    </source>
</evidence>
<accession>A0A849CG86</accession>
<evidence type="ECO:0000256" key="4">
    <source>
        <dbReference type="ARBA" id="ARBA00031367"/>
    </source>
</evidence>
<comment type="pathway">
    <text evidence="1">Carbohydrate metabolism; galactose metabolism.</text>
</comment>
<feature type="domain" description="NAD-dependent epimerase/dehydratase" evidence="6">
    <location>
        <begin position="3"/>
        <end position="231"/>
    </location>
</feature>